<feature type="active site" evidence="9">
    <location>
        <position position="71"/>
    </location>
</feature>
<dbReference type="GO" id="GO:0046872">
    <property type="term" value="F:metal ion binding"/>
    <property type="evidence" value="ECO:0007669"/>
    <property type="project" value="UniProtKB-KW"/>
</dbReference>
<dbReference type="InterPro" id="IPR018028">
    <property type="entry name" value="Catalase"/>
</dbReference>
<evidence type="ECO:0000256" key="10">
    <source>
        <dbReference type="PIRSR" id="PIRSR038928-2"/>
    </source>
</evidence>
<evidence type="ECO:0000259" key="13">
    <source>
        <dbReference type="SMART" id="SM01060"/>
    </source>
</evidence>
<evidence type="ECO:0000256" key="9">
    <source>
        <dbReference type="PIRSR" id="PIRSR038928-1"/>
    </source>
</evidence>
<dbReference type="STRING" id="1423745.GCA_001311215_01370"/>
<dbReference type="CDD" id="cd08156">
    <property type="entry name" value="catalase_clade_3"/>
    <property type="match status" value="1"/>
</dbReference>
<dbReference type="PROSITE" id="PS00437">
    <property type="entry name" value="CATALASE_1"/>
    <property type="match status" value="1"/>
</dbReference>
<dbReference type="PANTHER" id="PTHR11465:SF9">
    <property type="entry name" value="CATALASE"/>
    <property type="match status" value="1"/>
</dbReference>
<dbReference type="InterPro" id="IPR024708">
    <property type="entry name" value="Catalase_AS"/>
</dbReference>
<feature type="region of interest" description="Disordered" evidence="12">
    <location>
        <begin position="387"/>
        <end position="408"/>
    </location>
</feature>
<dbReference type="Pfam" id="PF06628">
    <property type="entry name" value="Catalase-rel"/>
    <property type="match status" value="1"/>
</dbReference>
<evidence type="ECO:0000256" key="11">
    <source>
        <dbReference type="RuleBase" id="RU000498"/>
    </source>
</evidence>
<dbReference type="Proteomes" id="UP000051586">
    <property type="component" value="Unassembled WGS sequence"/>
</dbReference>
<sequence length="497" mass="56720">MVFLTIIVMANNQKARHNMSDKLRTQEGQPWSDNNHSLTAGERGPVLMQDYELLEKLAHFDRERIPERVVHAKGAGAKGTFKLTHDMSKYTKADLFNGVGKETPMLLRFSQVAGEAGYPDTIRDVRGFALKFYTQAGNYDIVGNNTPIFFVNDPLKFPDFIHSQKRDPKTHRRSNEMQFDFWSHSPESVHQVTYLMGDRGNPASYREMNGYGSHTFKWVNADGEPCWVKYHFISEQGVKNMTDEMAAKIASEDTDFLQNDLFDAIESENYPSWKVMVQIIPYEEGFHYKSDIFDVTKVVSHHDYPLIEVGEFTLNENPENYFDEIEEAAFSPANFVPGIEASPDKLLQGRLFSYKDAERYRLGANFEKLPSNRPVVPVKNYERDGFMSSGQGSSVNYEPNSKNGPKEDHAAHIQPYEVAGKADHYQAYDQDFYSQAGDLYNLMSADEQDRLIKTIVTNLGSVHDENIKKLQTEQFYKADPVYGQRVADGLGIKLDLD</sequence>
<keyword evidence="5 11" id="KW-0560">Oxidoreductase</keyword>
<reference evidence="14 15" key="1">
    <citation type="journal article" date="2015" name="Genome Announc.">
        <title>Expanding the biotechnology potential of lactobacilli through comparative genomics of 213 strains and associated genera.</title>
        <authorList>
            <person name="Sun Z."/>
            <person name="Harris H.M."/>
            <person name="McCann A."/>
            <person name="Guo C."/>
            <person name="Argimon S."/>
            <person name="Zhang W."/>
            <person name="Yang X."/>
            <person name="Jeffery I.B."/>
            <person name="Cooney J.C."/>
            <person name="Kagawa T.F."/>
            <person name="Liu W."/>
            <person name="Song Y."/>
            <person name="Salvetti E."/>
            <person name="Wrobel A."/>
            <person name="Rasinkangas P."/>
            <person name="Parkhill J."/>
            <person name="Rea M.C."/>
            <person name="O'Sullivan O."/>
            <person name="Ritari J."/>
            <person name="Douillard F.P."/>
            <person name="Paul Ross R."/>
            <person name="Yang R."/>
            <person name="Briner A.E."/>
            <person name="Felis G.E."/>
            <person name="de Vos W.M."/>
            <person name="Barrangou R."/>
            <person name="Klaenhammer T.R."/>
            <person name="Caufield P.W."/>
            <person name="Cui Y."/>
            <person name="Zhang H."/>
            <person name="O'Toole P.W."/>
        </authorList>
    </citation>
    <scope>NUCLEOTIDE SEQUENCE [LARGE SCALE GENOMIC DNA]</scope>
    <source>
        <strain evidence="14 15">DSM 22689</strain>
    </source>
</reference>
<evidence type="ECO:0000313" key="14">
    <source>
        <dbReference type="EMBL" id="KRM91694.1"/>
    </source>
</evidence>
<dbReference type="GO" id="GO:0042542">
    <property type="term" value="P:response to hydrogen peroxide"/>
    <property type="evidence" value="ECO:0007669"/>
    <property type="project" value="TreeGrafter"/>
</dbReference>
<dbReference type="InterPro" id="IPR010582">
    <property type="entry name" value="Catalase_immune_responsive"/>
</dbReference>
<comment type="cofactor">
    <cofactor evidence="10">
        <name>heme</name>
        <dbReference type="ChEBI" id="CHEBI:30413"/>
    </cofactor>
</comment>
<feature type="active site" evidence="9">
    <location>
        <position position="144"/>
    </location>
</feature>
<comment type="similarity">
    <text evidence="1 11">Belongs to the catalase family.</text>
</comment>
<dbReference type="InterPro" id="IPR040333">
    <property type="entry name" value="Catalase_3"/>
</dbReference>
<feature type="compositionally biased region" description="Polar residues" evidence="12">
    <location>
        <begin position="388"/>
        <end position="403"/>
    </location>
</feature>
<organism evidence="14 15">
    <name type="scientific">Fructilactobacillus florum DSM 22689 = JCM 16035</name>
    <dbReference type="NCBI Taxonomy" id="1423745"/>
    <lineage>
        <taxon>Bacteria</taxon>
        <taxon>Bacillati</taxon>
        <taxon>Bacillota</taxon>
        <taxon>Bacilli</taxon>
        <taxon>Lactobacillales</taxon>
        <taxon>Lactobacillaceae</taxon>
        <taxon>Fructilactobacillus</taxon>
    </lineage>
</organism>
<dbReference type="PROSITE" id="PS51402">
    <property type="entry name" value="CATALASE_3"/>
    <property type="match status" value="1"/>
</dbReference>
<dbReference type="Gene3D" id="2.40.180.10">
    <property type="entry name" value="Catalase core domain"/>
    <property type="match status" value="1"/>
</dbReference>
<comment type="catalytic activity">
    <reaction evidence="8 11">
        <text>2 H2O2 = O2 + 2 H2O</text>
        <dbReference type="Rhea" id="RHEA:20309"/>
        <dbReference type="ChEBI" id="CHEBI:15377"/>
        <dbReference type="ChEBI" id="CHEBI:15379"/>
        <dbReference type="ChEBI" id="CHEBI:16240"/>
        <dbReference type="EC" id="1.11.1.6"/>
    </reaction>
</comment>
<dbReference type="AlphaFoldDB" id="A0A0R2CJA6"/>
<evidence type="ECO:0000256" key="3">
    <source>
        <dbReference type="ARBA" id="ARBA00022617"/>
    </source>
</evidence>
<evidence type="ECO:0000256" key="1">
    <source>
        <dbReference type="ARBA" id="ARBA00005329"/>
    </source>
</evidence>
<dbReference type="PANTHER" id="PTHR11465">
    <property type="entry name" value="CATALASE"/>
    <property type="match status" value="1"/>
</dbReference>
<dbReference type="InterPro" id="IPR020835">
    <property type="entry name" value="Catalase_sf"/>
</dbReference>
<dbReference type="GO" id="GO:0042744">
    <property type="term" value="P:hydrogen peroxide catabolic process"/>
    <property type="evidence" value="ECO:0007669"/>
    <property type="project" value="UniProtKB-KW"/>
</dbReference>
<protein>
    <recommendedName>
        <fullName evidence="11">Catalase</fullName>
        <ecNumber evidence="11">1.11.1.6</ecNumber>
    </recommendedName>
</protein>
<dbReference type="InterPro" id="IPR024711">
    <property type="entry name" value="Catalase_clade1/3"/>
</dbReference>
<evidence type="ECO:0000256" key="8">
    <source>
        <dbReference type="ARBA" id="ARBA00049254"/>
    </source>
</evidence>
<dbReference type="SUPFAM" id="SSF56634">
    <property type="entry name" value="Heme-dependent catalase-like"/>
    <property type="match status" value="1"/>
</dbReference>
<evidence type="ECO:0000256" key="4">
    <source>
        <dbReference type="ARBA" id="ARBA00022723"/>
    </source>
</evidence>
<dbReference type="GO" id="GO:0020037">
    <property type="term" value="F:heme binding"/>
    <property type="evidence" value="ECO:0007669"/>
    <property type="project" value="InterPro"/>
</dbReference>
<keyword evidence="7 11" id="KW-0376">Hydrogen peroxide</keyword>
<evidence type="ECO:0000256" key="5">
    <source>
        <dbReference type="ARBA" id="ARBA00023002"/>
    </source>
</evidence>
<evidence type="ECO:0000256" key="6">
    <source>
        <dbReference type="ARBA" id="ARBA00023004"/>
    </source>
</evidence>
<dbReference type="GO" id="GO:0005737">
    <property type="term" value="C:cytoplasm"/>
    <property type="evidence" value="ECO:0007669"/>
    <property type="project" value="TreeGrafter"/>
</dbReference>
<evidence type="ECO:0000256" key="2">
    <source>
        <dbReference type="ARBA" id="ARBA00022559"/>
    </source>
</evidence>
<keyword evidence="2 11" id="KW-0575">Peroxidase</keyword>
<dbReference type="PROSITE" id="PS00438">
    <property type="entry name" value="CATALASE_2"/>
    <property type="match status" value="1"/>
</dbReference>
<dbReference type="PATRIC" id="fig|1423745.4.peg.880"/>
<evidence type="ECO:0000313" key="15">
    <source>
        <dbReference type="Proteomes" id="UP000051586"/>
    </source>
</evidence>
<dbReference type="EC" id="1.11.1.6" evidence="11"/>
<dbReference type="InterPro" id="IPR011614">
    <property type="entry name" value="Catalase_core"/>
</dbReference>
<comment type="caution">
    <text evidence="14">The sequence shown here is derived from an EMBL/GenBank/DDBJ whole genome shotgun (WGS) entry which is preliminary data.</text>
</comment>
<dbReference type="InterPro" id="IPR002226">
    <property type="entry name" value="Catalase_haem_BS"/>
</dbReference>
<gene>
    <name evidence="14" type="ORF">FC87_GL000831</name>
</gene>
<keyword evidence="4 10" id="KW-0479">Metal-binding</keyword>
<evidence type="ECO:0000256" key="7">
    <source>
        <dbReference type="ARBA" id="ARBA00023324"/>
    </source>
</evidence>
<evidence type="ECO:0000256" key="12">
    <source>
        <dbReference type="SAM" id="MobiDB-lite"/>
    </source>
</evidence>
<proteinExistence type="inferred from homology"/>
<keyword evidence="6 10" id="KW-0408">Iron</keyword>
<dbReference type="Pfam" id="PF00199">
    <property type="entry name" value="Catalase"/>
    <property type="match status" value="1"/>
</dbReference>
<dbReference type="GO" id="GO:0004096">
    <property type="term" value="F:catalase activity"/>
    <property type="evidence" value="ECO:0007669"/>
    <property type="project" value="UniProtKB-EC"/>
</dbReference>
<dbReference type="SMART" id="SM01060">
    <property type="entry name" value="Catalase"/>
    <property type="match status" value="1"/>
</dbReference>
<accession>A0A0R2CJA6</accession>
<keyword evidence="3 10" id="KW-0349">Heme</keyword>
<feature type="binding site" description="axial binding residue" evidence="10">
    <location>
        <position position="354"/>
    </location>
    <ligand>
        <name>heme</name>
        <dbReference type="ChEBI" id="CHEBI:30413"/>
    </ligand>
    <ligandPart>
        <name>Fe</name>
        <dbReference type="ChEBI" id="CHEBI:18248"/>
    </ligandPart>
</feature>
<feature type="domain" description="Catalase core" evidence="13">
    <location>
        <begin position="24"/>
        <end position="406"/>
    </location>
</feature>
<dbReference type="EMBL" id="AYZI01000004">
    <property type="protein sequence ID" value="KRM91694.1"/>
    <property type="molecule type" value="Genomic_DNA"/>
</dbReference>
<dbReference type="FunFam" id="2.40.180.10:FF:000001">
    <property type="entry name" value="Catalase"/>
    <property type="match status" value="1"/>
</dbReference>
<name>A0A0R2CJA6_9LACO</name>
<dbReference type="PRINTS" id="PR00067">
    <property type="entry name" value="CATALASE"/>
</dbReference>
<dbReference type="PIRSF" id="PIRSF038928">
    <property type="entry name" value="Catalase_clade1-3"/>
    <property type="match status" value="1"/>
</dbReference>